<feature type="region of interest" description="Disordered" evidence="1">
    <location>
        <begin position="21"/>
        <end position="53"/>
    </location>
</feature>
<comment type="caution">
    <text evidence="2">The sequence shown here is derived from an EMBL/GenBank/DDBJ whole genome shotgun (WGS) entry which is preliminary data.</text>
</comment>
<evidence type="ECO:0000313" key="3">
    <source>
        <dbReference type="Proteomes" id="UP000265520"/>
    </source>
</evidence>
<keyword evidence="3" id="KW-1185">Reference proteome</keyword>
<reference evidence="2 3" key="1">
    <citation type="journal article" date="2018" name="Front. Plant Sci.">
        <title>Red Clover (Trifolium pratense) and Zigzag Clover (T. medium) - A Picture of Genomic Similarities and Differences.</title>
        <authorList>
            <person name="Dluhosova J."/>
            <person name="Istvanek J."/>
            <person name="Nedelnik J."/>
            <person name="Repkova J."/>
        </authorList>
    </citation>
    <scope>NUCLEOTIDE SEQUENCE [LARGE SCALE GENOMIC DNA]</scope>
    <source>
        <strain evidence="3">cv. 10/8</strain>
        <tissue evidence="2">Leaf</tissue>
    </source>
</reference>
<feature type="non-terminal residue" evidence="2">
    <location>
        <position position="1"/>
    </location>
</feature>
<dbReference type="EMBL" id="LXQA010659605">
    <property type="protein sequence ID" value="MCI64605.1"/>
    <property type="molecule type" value="Genomic_DNA"/>
</dbReference>
<proteinExistence type="predicted"/>
<evidence type="ECO:0000256" key="1">
    <source>
        <dbReference type="SAM" id="MobiDB-lite"/>
    </source>
</evidence>
<protein>
    <submittedName>
        <fullName evidence="2">Uncharacterized protein</fullName>
    </submittedName>
</protein>
<sequence length="53" mass="5850">TRVPKPVMTWLHATGRLTARANVSSNTDQHVSRGKDPYTPADGSTSPMARWEL</sequence>
<name>A0A392TXP9_9FABA</name>
<evidence type="ECO:0000313" key="2">
    <source>
        <dbReference type="EMBL" id="MCI64605.1"/>
    </source>
</evidence>
<accession>A0A392TXP9</accession>
<dbReference type="Proteomes" id="UP000265520">
    <property type="component" value="Unassembled WGS sequence"/>
</dbReference>
<dbReference type="AlphaFoldDB" id="A0A392TXP9"/>
<organism evidence="2 3">
    <name type="scientific">Trifolium medium</name>
    <dbReference type="NCBI Taxonomy" id="97028"/>
    <lineage>
        <taxon>Eukaryota</taxon>
        <taxon>Viridiplantae</taxon>
        <taxon>Streptophyta</taxon>
        <taxon>Embryophyta</taxon>
        <taxon>Tracheophyta</taxon>
        <taxon>Spermatophyta</taxon>
        <taxon>Magnoliopsida</taxon>
        <taxon>eudicotyledons</taxon>
        <taxon>Gunneridae</taxon>
        <taxon>Pentapetalae</taxon>
        <taxon>rosids</taxon>
        <taxon>fabids</taxon>
        <taxon>Fabales</taxon>
        <taxon>Fabaceae</taxon>
        <taxon>Papilionoideae</taxon>
        <taxon>50 kb inversion clade</taxon>
        <taxon>NPAAA clade</taxon>
        <taxon>Hologalegina</taxon>
        <taxon>IRL clade</taxon>
        <taxon>Trifolieae</taxon>
        <taxon>Trifolium</taxon>
    </lineage>
</organism>